<dbReference type="AlphaFoldDB" id="A0A6I4YCM6"/>
<dbReference type="RefSeq" id="WP_160977706.1">
    <property type="nucleotide sequence ID" value="NZ_WVHK01000015.1"/>
</dbReference>
<evidence type="ECO:0000313" key="1">
    <source>
        <dbReference type="EMBL" id="MXV19202.1"/>
    </source>
</evidence>
<name>A0A6I4YCM6_9DEIO</name>
<reference evidence="1 2" key="1">
    <citation type="submission" date="2019-11" db="EMBL/GenBank/DDBJ databases">
        <title>Genome sequence of Deinococcus xianganensis Y35, AI-2 producing algicidal bacterium, isolated from lake water.</title>
        <authorList>
            <person name="Li Y."/>
        </authorList>
    </citation>
    <scope>NUCLEOTIDE SEQUENCE [LARGE SCALE GENOMIC DNA]</scope>
    <source>
        <strain evidence="1 2">Y35</strain>
    </source>
</reference>
<dbReference type="SUPFAM" id="SSF55486">
    <property type="entry name" value="Metalloproteases ('zincins'), catalytic domain"/>
    <property type="match status" value="1"/>
</dbReference>
<proteinExistence type="predicted"/>
<sequence>MDQPPHPEFRRLRIFAFDPSVDVGLDAIGVNQTVVQVPWEDLAIGPRGRYLEVMDIDPASGGAYAPVDLNHSHLLATDGLPPSTGNPQFHQQMVYAVAMTTITQFERALGRVSLWAEDYDEKEEKYRAVEHLRIYPHALREPNAYYDPDKVALLFGYFSAKPVRRAAVLPGGMVFTCLSQDVIAHETTHALLDGLHPRFAEPTNADVLAFHEAFADVVALFQHFTFPEVLRHQIARTRGDLASENLLAQLAREFSQGSGHYGALRDALGENVDGTWRSMTPETVQYTALQEPHDRGAVLVGAVFDAFILMYKDRTADLLRIASAGTGVLDAGALHPDLVNRLASEAASISGHILQMCIRALDYCPPVDITFGEYLRALVTADHEVSRADERGYRAAFIEAFRRRGIYPPDVRSLSEDSLRWEAPPGPHQKALCSLLSDKGLIATLEAVVEWDLRCDRIEAMTKAKKAAGELHRHLERAMGHDPVLQEALGLDLKLNDGTLEKFEVHSVRPARRISRDGQLQMDLVVEILQTRDETKEANEVHGRPADGQKFRFRGGCTLLIDLFALQRAALTAPQASGCIVRYSIYKRMTSQRRRERQWAYVHGQLNADTRALYFGASSSTYVQAPFAMVHRHATGAEHEH</sequence>
<dbReference type="Proteomes" id="UP000430519">
    <property type="component" value="Unassembled WGS sequence"/>
</dbReference>
<accession>A0A6I4YCM6</accession>
<gene>
    <name evidence="1" type="ORF">GLX28_06095</name>
</gene>
<comment type="caution">
    <text evidence="1">The sequence shown here is derived from an EMBL/GenBank/DDBJ whole genome shotgun (WGS) entry which is preliminary data.</text>
</comment>
<evidence type="ECO:0000313" key="2">
    <source>
        <dbReference type="Proteomes" id="UP000430519"/>
    </source>
</evidence>
<dbReference type="CDD" id="cd09598">
    <property type="entry name" value="M4_like"/>
    <property type="match status" value="1"/>
</dbReference>
<organism evidence="1 2">
    <name type="scientific">Deinococcus xianganensis</name>
    <dbReference type="NCBI Taxonomy" id="1507289"/>
    <lineage>
        <taxon>Bacteria</taxon>
        <taxon>Thermotogati</taxon>
        <taxon>Deinococcota</taxon>
        <taxon>Deinococci</taxon>
        <taxon>Deinococcales</taxon>
        <taxon>Deinococcaceae</taxon>
        <taxon>Deinococcus</taxon>
    </lineage>
</organism>
<protein>
    <recommendedName>
        <fullName evidence="3">Peptidase M4</fullName>
    </recommendedName>
</protein>
<dbReference type="EMBL" id="WVHK01000015">
    <property type="protein sequence ID" value="MXV19202.1"/>
    <property type="molecule type" value="Genomic_DNA"/>
</dbReference>
<evidence type="ECO:0008006" key="3">
    <source>
        <dbReference type="Google" id="ProtNLM"/>
    </source>
</evidence>
<keyword evidence="2" id="KW-1185">Reference proteome</keyword>